<dbReference type="AlphaFoldDB" id="A0A8H9Z1D6"/>
<evidence type="ECO:0008006" key="2">
    <source>
        <dbReference type="Google" id="ProtNLM"/>
    </source>
</evidence>
<name>A0A8H9Z1D6_9PSED</name>
<protein>
    <recommendedName>
        <fullName evidence="2">DNA polymerase V</fullName>
    </recommendedName>
</protein>
<dbReference type="EMBL" id="JABWQF010000033">
    <property type="protein sequence ID" value="MBC3297465.1"/>
    <property type="molecule type" value="Genomic_DNA"/>
</dbReference>
<evidence type="ECO:0000313" key="1">
    <source>
        <dbReference type="EMBL" id="MBC3297465.1"/>
    </source>
</evidence>
<gene>
    <name evidence="1" type="ORF">HU722_38645</name>
</gene>
<proteinExistence type="predicted"/>
<organism evidence="1">
    <name type="scientific">Pseudomonas tritici</name>
    <dbReference type="NCBI Taxonomy" id="2745518"/>
    <lineage>
        <taxon>Bacteria</taxon>
        <taxon>Pseudomonadati</taxon>
        <taxon>Pseudomonadota</taxon>
        <taxon>Gammaproteobacteria</taxon>
        <taxon>Pseudomonadales</taxon>
        <taxon>Pseudomonadaceae</taxon>
        <taxon>Pseudomonas</taxon>
    </lineage>
</organism>
<sequence length="79" mass="9497">MPRLPDIKAAFHAAIQRNPKGYLCLHTDDFIHELGILNWHFSRKDANEWIARYQNDFADKTTDQSDNRYWMLRNMGRIF</sequence>
<reference evidence="1" key="1">
    <citation type="journal article" date="2020" name="Microorganisms">
        <title>Reliable Identification of Environmental Pseudomonas Isolates Using the rpoD Gene.</title>
        <authorList>
            <consortium name="The Broad Institute Genome Sequencing Platform"/>
            <person name="Girard L."/>
            <person name="Lood C."/>
            <person name="Rokni-Zadeh H."/>
            <person name="van Noort V."/>
            <person name="Lavigne R."/>
            <person name="De Mot R."/>
        </authorList>
    </citation>
    <scope>NUCLEOTIDE SEQUENCE [LARGE SCALE GENOMIC DNA]</scope>
    <source>
        <strain evidence="1">SWRI145</strain>
    </source>
</reference>
<accession>A0A8H9Z1D6</accession>
<comment type="caution">
    <text evidence="1">The sequence shown here is derived from an EMBL/GenBank/DDBJ whole genome shotgun (WGS) entry which is preliminary data.</text>
</comment>